<protein>
    <submittedName>
        <fullName evidence="2">SH3 domain-containing protein</fullName>
    </submittedName>
</protein>
<dbReference type="EMBL" id="VIFM01000076">
    <property type="protein sequence ID" value="TQF14149.1"/>
    <property type="molecule type" value="Genomic_DNA"/>
</dbReference>
<feature type="domain" description="SH3b" evidence="1">
    <location>
        <begin position="57"/>
        <end position="108"/>
    </location>
</feature>
<sequence length="313" mass="34279">MFPGLWLSLLLTQTSAPSLHYTAEKVKEGQQRTPEQFAFTTWEPSCELETLFVGVDEANLRKEPSTEAAVVAVLPLGAAVRVQERGTARLKVGEYVNHWYSVEHVDTKGTAEKADDAVLRGWLFGNTLTPFRFEEDFDGDGEKEVATVVMSGDFKIRVRVLEPKLKPPFRVSSVDARPAGENWRQVSGGPAAVTLVPSKTAGVVLLRVDSTPEECGDYSTTYVSYTVPGNKKGVLGTAKLALLLEGVSEAPGVSRYEVSFQARKKELTMVRTDEQEDESGNVLTTKAQTRYQLKDGVYSELTPADSSVAESKP</sequence>
<dbReference type="AlphaFoldDB" id="A0A540WYR5"/>
<keyword evidence="3" id="KW-1185">Reference proteome</keyword>
<dbReference type="Pfam" id="PF08239">
    <property type="entry name" value="SH3_3"/>
    <property type="match status" value="1"/>
</dbReference>
<dbReference type="InterPro" id="IPR003646">
    <property type="entry name" value="SH3-like_bac-type"/>
</dbReference>
<organism evidence="2 3">
    <name type="scientific">Myxococcus llanfairpwllgwyngyllgogerychwyrndrobwllllantysiliogogogochensis</name>
    <dbReference type="NCBI Taxonomy" id="2590453"/>
    <lineage>
        <taxon>Bacteria</taxon>
        <taxon>Pseudomonadati</taxon>
        <taxon>Myxococcota</taxon>
        <taxon>Myxococcia</taxon>
        <taxon>Myxococcales</taxon>
        <taxon>Cystobacterineae</taxon>
        <taxon>Myxococcaceae</taxon>
        <taxon>Myxococcus</taxon>
    </lineage>
</organism>
<comment type="caution">
    <text evidence="2">The sequence shown here is derived from an EMBL/GenBank/DDBJ whole genome shotgun (WGS) entry which is preliminary data.</text>
</comment>
<dbReference type="RefSeq" id="WP_141644136.1">
    <property type="nucleotide sequence ID" value="NZ_VIFM01000076.1"/>
</dbReference>
<name>A0A540WYR5_9BACT</name>
<evidence type="ECO:0000259" key="1">
    <source>
        <dbReference type="Pfam" id="PF08239"/>
    </source>
</evidence>
<evidence type="ECO:0000313" key="3">
    <source>
        <dbReference type="Proteomes" id="UP000315369"/>
    </source>
</evidence>
<accession>A0A540WYR5</accession>
<dbReference type="Proteomes" id="UP000315369">
    <property type="component" value="Unassembled WGS sequence"/>
</dbReference>
<dbReference type="Gene3D" id="2.30.30.40">
    <property type="entry name" value="SH3 Domains"/>
    <property type="match status" value="1"/>
</dbReference>
<proteinExistence type="predicted"/>
<dbReference type="OrthoDB" id="5500622at2"/>
<gene>
    <name evidence="2" type="ORF">FJV41_20135</name>
</gene>
<reference evidence="2 3" key="1">
    <citation type="submission" date="2019-06" db="EMBL/GenBank/DDBJ databases">
        <authorList>
            <person name="Livingstone P."/>
            <person name="Whitworth D."/>
        </authorList>
    </citation>
    <scope>NUCLEOTIDE SEQUENCE [LARGE SCALE GENOMIC DNA]</scope>
    <source>
        <strain evidence="2 3">AM401</strain>
    </source>
</reference>
<evidence type="ECO:0000313" key="2">
    <source>
        <dbReference type="EMBL" id="TQF14149.1"/>
    </source>
</evidence>